<feature type="region of interest" description="Disordered" evidence="1">
    <location>
        <begin position="1"/>
        <end position="32"/>
    </location>
</feature>
<dbReference type="AlphaFoldDB" id="A0A2I2KYW6"/>
<evidence type="ECO:0000313" key="2">
    <source>
        <dbReference type="EMBL" id="SNQ50847.1"/>
    </source>
</evidence>
<reference evidence="2 3" key="1">
    <citation type="submission" date="2017-06" db="EMBL/GenBank/DDBJ databases">
        <authorList>
            <person name="Kim H.J."/>
            <person name="Triplett B.A."/>
        </authorList>
    </citation>
    <scope>NUCLEOTIDE SEQUENCE [LARGE SCALE GENOMIC DNA]</scope>
    <source>
        <strain evidence="2">FRACA_ARgP5</strain>
    </source>
</reference>
<evidence type="ECO:0000256" key="1">
    <source>
        <dbReference type="SAM" id="MobiDB-lite"/>
    </source>
</evidence>
<proteinExistence type="predicted"/>
<organism evidence="2 3">
    <name type="scientific">Frankia canadensis</name>
    <dbReference type="NCBI Taxonomy" id="1836972"/>
    <lineage>
        <taxon>Bacteria</taxon>
        <taxon>Bacillati</taxon>
        <taxon>Actinomycetota</taxon>
        <taxon>Actinomycetes</taxon>
        <taxon>Frankiales</taxon>
        <taxon>Frankiaceae</taxon>
        <taxon>Frankia</taxon>
    </lineage>
</organism>
<protein>
    <submittedName>
        <fullName evidence="2">Uncharacterized protein</fullName>
    </submittedName>
</protein>
<evidence type="ECO:0000313" key="3">
    <source>
        <dbReference type="Proteomes" id="UP000234331"/>
    </source>
</evidence>
<keyword evidence="3" id="KW-1185">Reference proteome</keyword>
<dbReference type="Proteomes" id="UP000234331">
    <property type="component" value="Unassembled WGS sequence"/>
</dbReference>
<accession>A0A2I2KYW6</accession>
<gene>
    <name evidence="2" type="ORF">FRACA_550002</name>
</gene>
<dbReference type="EMBL" id="FZMO01000501">
    <property type="protein sequence ID" value="SNQ50847.1"/>
    <property type="molecule type" value="Genomic_DNA"/>
</dbReference>
<sequence length="57" mass="5872">MLDADALVPTRSAGGNLRQAQSGVPSPPPPLPVPIRRSMATSLIPSTVTDSHQHCAA</sequence>
<name>A0A2I2KYW6_9ACTN</name>